<protein>
    <recommendedName>
        <fullName evidence="3">Lipoprotein</fullName>
    </recommendedName>
</protein>
<accession>A0ABW9RTP2</accession>
<proteinExistence type="predicted"/>
<feature type="non-terminal residue" evidence="1">
    <location>
        <position position="290"/>
    </location>
</feature>
<organism evidence="1 2">
    <name type="scientific">Fulvivirga kasyanovii</name>
    <dbReference type="NCBI Taxonomy" id="396812"/>
    <lineage>
        <taxon>Bacteria</taxon>
        <taxon>Pseudomonadati</taxon>
        <taxon>Bacteroidota</taxon>
        <taxon>Cytophagia</taxon>
        <taxon>Cytophagales</taxon>
        <taxon>Fulvivirgaceae</taxon>
        <taxon>Fulvivirga</taxon>
    </lineage>
</organism>
<comment type="caution">
    <text evidence="1">The sequence shown here is derived from an EMBL/GenBank/DDBJ whole genome shotgun (WGS) entry which is preliminary data.</text>
</comment>
<dbReference type="EMBL" id="SMLW01000633">
    <property type="protein sequence ID" value="MTI27577.1"/>
    <property type="molecule type" value="Genomic_DNA"/>
</dbReference>
<evidence type="ECO:0000313" key="1">
    <source>
        <dbReference type="EMBL" id="MTI27577.1"/>
    </source>
</evidence>
<reference evidence="1 2" key="1">
    <citation type="submission" date="2019-02" db="EMBL/GenBank/DDBJ databases">
        <authorList>
            <person name="Goldberg S.R."/>
            <person name="Haltli B.A."/>
            <person name="Correa H."/>
            <person name="Russell K.G."/>
        </authorList>
    </citation>
    <scope>NUCLEOTIDE SEQUENCE [LARGE SCALE GENOMIC DNA]</scope>
    <source>
        <strain evidence="1 2">JCM 16186</strain>
    </source>
</reference>
<sequence length="290" mass="32912">MMKRNTILTLLIFLNWFIIHSCSMINTGEPLPGKIVVMDAQKKECSIYEGSDTPKSSFKLKNDEAEYSWVQWLNTKDAFIGTVGIPGLTAMEYRCNIVQFDLSGKITGRIYEAKKGELAAPRNLSWDDKYLLFTIQREADPIRYPFEGLAPMVSLAVVDLEQKKVIVKLDSVGRFPNLKINESPWLHEGYQFVYSIDGGTKFKLEEQEELINPVETTEGIYLFDILSGEYKLLVPGGHSAIVSPTSDQIAYQKDNSIRVLDLKNNVEKTIYKRGAKETLLGIHWTPDGKY</sequence>
<evidence type="ECO:0008006" key="3">
    <source>
        <dbReference type="Google" id="ProtNLM"/>
    </source>
</evidence>
<gene>
    <name evidence="1" type="ORF">E1163_21650</name>
</gene>
<dbReference type="Proteomes" id="UP000798808">
    <property type="component" value="Unassembled WGS sequence"/>
</dbReference>
<name>A0ABW9RTP2_9BACT</name>
<dbReference type="SUPFAM" id="SSF69304">
    <property type="entry name" value="Tricorn protease N-terminal domain"/>
    <property type="match status" value="1"/>
</dbReference>
<keyword evidence="2" id="KW-1185">Reference proteome</keyword>
<evidence type="ECO:0000313" key="2">
    <source>
        <dbReference type="Proteomes" id="UP000798808"/>
    </source>
</evidence>
<dbReference type="RefSeq" id="WP_155174576.1">
    <property type="nucleotide sequence ID" value="NZ_SMLW01000633.1"/>
</dbReference>